<organism evidence="2">
    <name type="scientific">freshwater metagenome</name>
    <dbReference type="NCBI Taxonomy" id="449393"/>
    <lineage>
        <taxon>unclassified sequences</taxon>
        <taxon>metagenomes</taxon>
        <taxon>ecological metagenomes</taxon>
    </lineage>
</organism>
<dbReference type="AlphaFoldDB" id="A0A6J6RGZ4"/>
<gene>
    <name evidence="2" type="ORF">UFOPK2602_01756</name>
</gene>
<evidence type="ECO:0000313" key="2">
    <source>
        <dbReference type="EMBL" id="CAB4721303.1"/>
    </source>
</evidence>
<sequence>MVSLTASDTVMKKRVTSSSVTVSGPPARNCASKISSTDPRDPRTLPKRTETKCRPLEAAAWAVCLSVMRLDHPSTLDGSAALSVEMLTK</sequence>
<feature type="compositionally biased region" description="Basic and acidic residues" evidence="1">
    <location>
        <begin position="38"/>
        <end position="51"/>
    </location>
</feature>
<proteinExistence type="predicted"/>
<dbReference type="EMBL" id="CAEZXX010000140">
    <property type="protein sequence ID" value="CAB4721303.1"/>
    <property type="molecule type" value="Genomic_DNA"/>
</dbReference>
<name>A0A6J6RGZ4_9ZZZZ</name>
<reference evidence="2" key="1">
    <citation type="submission" date="2020-05" db="EMBL/GenBank/DDBJ databases">
        <authorList>
            <person name="Chiriac C."/>
            <person name="Salcher M."/>
            <person name="Ghai R."/>
            <person name="Kavagutti S V."/>
        </authorList>
    </citation>
    <scope>NUCLEOTIDE SEQUENCE</scope>
</reference>
<feature type="region of interest" description="Disordered" evidence="1">
    <location>
        <begin position="1"/>
        <end position="51"/>
    </location>
</feature>
<evidence type="ECO:0000256" key="1">
    <source>
        <dbReference type="SAM" id="MobiDB-lite"/>
    </source>
</evidence>
<protein>
    <submittedName>
        <fullName evidence="2">Unannotated protein</fullName>
    </submittedName>
</protein>
<accession>A0A6J6RGZ4</accession>